<evidence type="ECO:0000256" key="4">
    <source>
        <dbReference type="PROSITE-ProRule" id="PRU00335"/>
    </source>
</evidence>
<evidence type="ECO:0000256" key="5">
    <source>
        <dbReference type="SAM" id="MobiDB-lite"/>
    </source>
</evidence>
<protein>
    <submittedName>
        <fullName evidence="7">AcrR family transcriptional regulator</fullName>
    </submittedName>
</protein>
<feature type="DNA-binding region" description="H-T-H motif" evidence="4">
    <location>
        <begin position="38"/>
        <end position="57"/>
    </location>
</feature>
<feature type="domain" description="HTH tetR-type" evidence="6">
    <location>
        <begin position="15"/>
        <end position="75"/>
    </location>
</feature>
<sequence>MDEQRSTDGRVLRGNARRERIIEAAVRRFAHNGYDKTRIADIARDAGMTDAGLIHHFPTKNDLFMAVIRRREAVFTPVMADEVRTVADMIVAFNVGVRSATSEPDYVLFRAMLSGASVLDDHPATAHLAMRLTESLEVLVPFVARGIVSGELLPDQDPRAIVLQLLALNDGIRAQWALLPDEVDYADTLEAATHGYYRQISGRDITDPANKTFAWSEPFPGQGQGQGPGAKHKDRGDGESRR</sequence>
<accession>A0ABU1SEV5</accession>
<evidence type="ECO:0000256" key="2">
    <source>
        <dbReference type="ARBA" id="ARBA00023125"/>
    </source>
</evidence>
<dbReference type="Gene3D" id="1.10.357.10">
    <property type="entry name" value="Tetracycline Repressor, domain 2"/>
    <property type="match status" value="1"/>
</dbReference>
<comment type="caution">
    <text evidence="7">The sequence shown here is derived from an EMBL/GenBank/DDBJ whole genome shotgun (WGS) entry which is preliminary data.</text>
</comment>
<gene>
    <name evidence="7" type="ORF">J2Y69_002747</name>
</gene>
<keyword evidence="1" id="KW-0805">Transcription regulation</keyword>
<dbReference type="PRINTS" id="PR00455">
    <property type="entry name" value="HTHTETR"/>
</dbReference>
<dbReference type="InterPro" id="IPR036271">
    <property type="entry name" value="Tet_transcr_reg_TetR-rel_C_sf"/>
</dbReference>
<evidence type="ECO:0000256" key="1">
    <source>
        <dbReference type="ARBA" id="ARBA00023015"/>
    </source>
</evidence>
<keyword evidence="8" id="KW-1185">Reference proteome</keyword>
<proteinExistence type="predicted"/>
<dbReference type="EMBL" id="JAVDUM010000012">
    <property type="protein sequence ID" value="MDR6868136.1"/>
    <property type="molecule type" value="Genomic_DNA"/>
</dbReference>
<reference evidence="7 8" key="1">
    <citation type="submission" date="2023-07" db="EMBL/GenBank/DDBJ databases">
        <title>Sorghum-associated microbial communities from plants grown in Nebraska, USA.</title>
        <authorList>
            <person name="Schachtman D."/>
        </authorList>
    </citation>
    <scope>NUCLEOTIDE SEQUENCE [LARGE SCALE GENOMIC DNA]</scope>
    <source>
        <strain evidence="7 8">2980</strain>
    </source>
</reference>
<dbReference type="PANTHER" id="PTHR30055">
    <property type="entry name" value="HTH-TYPE TRANSCRIPTIONAL REGULATOR RUTR"/>
    <property type="match status" value="1"/>
</dbReference>
<feature type="region of interest" description="Disordered" evidence="5">
    <location>
        <begin position="208"/>
        <end position="242"/>
    </location>
</feature>
<dbReference type="SUPFAM" id="SSF46689">
    <property type="entry name" value="Homeodomain-like"/>
    <property type="match status" value="1"/>
</dbReference>
<dbReference type="RefSeq" id="WP_310021655.1">
    <property type="nucleotide sequence ID" value="NZ_JAVDUM010000012.1"/>
</dbReference>
<evidence type="ECO:0000313" key="7">
    <source>
        <dbReference type="EMBL" id="MDR6868136.1"/>
    </source>
</evidence>
<keyword evidence="3" id="KW-0804">Transcription</keyword>
<dbReference type="PANTHER" id="PTHR30055:SF234">
    <property type="entry name" value="HTH-TYPE TRANSCRIPTIONAL REGULATOR BETI"/>
    <property type="match status" value="1"/>
</dbReference>
<keyword evidence="2 4" id="KW-0238">DNA-binding</keyword>
<dbReference type="InterPro" id="IPR050109">
    <property type="entry name" value="HTH-type_TetR-like_transc_reg"/>
</dbReference>
<evidence type="ECO:0000256" key="3">
    <source>
        <dbReference type="ARBA" id="ARBA00023163"/>
    </source>
</evidence>
<evidence type="ECO:0000313" key="8">
    <source>
        <dbReference type="Proteomes" id="UP001259347"/>
    </source>
</evidence>
<dbReference type="Proteomes" id="UP001259347">
    <property type="component" value="Unassembled WGS sequence"/>
</dbReference>
<dbReference type="Pfam" id="PF00440">
    <property type="entry name" value="TetR_N"/>
    <property type="match status" value="1"/>
</dbReference>
<organism evidence="7 8">
    <name type="scientific">Microbacterium resistens</name>
    <dbReference type="NCBI Taxonomy" id="156977"/>
    <lineage>
        <taxon>Bacteria</taxon>
        <taxon>Bacillati</taxon>
        <taxon>Actinomycetota</taxon>
        <taxon>Actinomycetes</taxon>
        <taxon>Micrococcales</taxon>
        <taxon>Microbacteriaceae</taxon>
        <taxon>Microbacterium</taxon>
    </lineage>
</organism>
<dbReference type="InterPro" id="IPR001647">
    <property type="entry name" value="HTH_TetR"/>
</dbReference>
<dbReference type="SUPFAM" id="SSF48498">
    <property type="entry name" value="Tetracyclin repressor-like, C-terminal domain"/>
    <property type="match status" value="1"/>
</dbReference>
<evidence type="ECO:0000259" key="6">
    <source>
        <dbReference type="PROSITE" id="PS50977"/>
    </source>
</evidence>
<name>A0ABU1SEV5_9MICO</name>
<dbReference type="PROSITE" id="PS50977">
    <property type="entry name" value="HTH_TETR_2"/>
    <property type="match status" value="1"/>
</dbReference>
<dbReference type="InterPro" id="IPR009057">
    <property type="entry name" value="Homeodomain-like_sf"/>
</dbReference>